<gene>
    <name evidence="2" type="ORF">KXQ929_LOCUS37237</name>
</gene>
<dbReference type="AlphaFoldDB" id="A0A819YKV7"/>
<evidence type="ECO:0000313" key="3">
    <source>
        <dbReference type="Proteomes" id="UP000663868"/>
    </source>
</evidence>
<dbReference type="SUPFAM" id="SSF56219">
    <property type="entry name" value="DNase I-like"/>
    <property type="match status" value="1"/>
</dbReference>
<feature type="non-terminal residue" evidence="2">
    <location>
        <position position="1"/>
    </location>
</feature>
<proteinExistence type="predicted"/>
<evidence type="ECO:0000313" key="2">
    <source>
        <dbReference type="EMBL" id="CAF4150687.1"/>
    </source>
</evidence>
<dbReference type="Proteomes" id="UP000663868">
    <property type="component" value="Unassembled WGS sequence"/>
</dbReference>
<accession>A0A819YKV7</accession>
<evidence type="ECO:0000256" key="1">
    <source>
        <dbReference type="SAM" id="Coils"/>
    </source>
</evidence>
<dbReference type="EMBL" id="CAJOBB010006096">
    <property type="protein sequence ID" value="CAF4150687.1"/>
    <property type="molecule type" value="Genomic_DNA"/>
</dbReference>
<keyword evidence="1" id="KW-0175">Coiled coil</keyword>
<protein>
    <submittedName>
        <fullName evidence="2">Uncharacterized protein</fullName>
    </submittedName>
</protein>
<sequence>MVYCNPPVNYQPINNQQYYVLAQQPPRNQMINQSATVIPPVQHNHYQTASIPPSLIQPSMIHSITNHQPSLSPSYQECFNETAPHPSLMTNTPISASMKRGRIDTSGASDSHVQLQPQDFRNTHVPNSSNVKRIRNTNQLNNELIYANQRNQSAQSNISNQQPSLAACRFATTRYPFSPFTVIFTKEVRMKLIIDELIKDEATCKTCGMKAVNLADHQCSGVVQCIHCGGPHLSSDTKCKIVKDYRAALTRNLLSNITSKNAQDPNNKVTSAYNKVFSATTSGMVYATAAKSTPMDSNEIISKKLDQMLGKMEEESNSTRQALKEIKDELKNRYEETKQQVGLLEDKLKLFESKYDKFCERTVTTFKNICESLLNPEGTQGRDWKAYWAEQVKTCTLNAKASQFLQHASASLSKSDYNLLVDMLTEWHATASISDLCNRWKQFQKSDEHQPNPFTHILCFNVRGFKKRWGEVSLLLKAHHFDIIALGEVGQMDWFAIRSTFSNFNYFYQRGENGHGGVLLLVRNDITA</sequence>
<dbReference type="InterPro" id="IPR036691">
    <property type="entry name" value="Endo/exonu/phosph_ase_sf"/>
</dbReference>
<feature type="coiled-coil region" evidence="1">
    <location>
        <begin position="309"/>
        <end position="354"/>
    </location>
</feature>
<comment type="caution">
    <text evidence="2">The sequence shown here is derived from an EMBL/GenBank/DDBJ whole genome shotgun (WGS) entry which is preliminary data.</text>
</comment>
<organism evidence="2 3">
    <name type="scientific">Adineta steineri</name>
    <dbReference type="NCBI Taxonomy" id="433720"/>
    <lineage>
        <taxon>Eukaryota</taxon>
        <taxon>Metazoa</taxon>
        <taxon>Spiralia</taxon>
        <taxon>Gnathifera</taxon>
        <taxon>Rotifera</taxon>
        <taxon>Eurotatoria</taxon>
        <taxon>Bdelloidea</taxon>
        <taxon>Adinetida</taxon>
        <taxon>Adinetidae</taxon>
        <taxon>Adineta</taxon>
    </lineage>
</organism>
<name>A0A819YKV7_9BILA</name>
<dbReference type="Gene3D" id="3.60.10.10">
    <property type="entry name" value="Endonuclease/exonuclease/phosphatase"/>
    <property type="match status" value="1"/>
</dbReference>
<reference evidence="2" key="1">
    <citation type="submission" date="2021-02" db="EMBL/GenBank/DDBJ databases">
        <authorList>
            <person name="Nowell W R."/>
        </authorList>
    </citation>
    <scope>NUCLEOTIDE SEQUENCE</scope>
</reference>